<evidence type="ECO:0000256" key="7">
    <source>
        <dbReference type="RuleBase" id="RU363107"/>
    </source>
</evidence>
<keyword evidence="6 7" id="KW-0472">Membrane</keyword>
<evidence type="ECO:0000313" key="8">
    <source>
        <dbReference type="EMBL" id="KAL3700014.1"/>
    </source>
</evidence>
<sequence>MAENAMLMFKGRIRKQRVPEGEGSLIAQEKKTTIGKVLVKVEVEASEGIAVLEGTMAGTPVAPAPQPPAANAGGITPTPAARAFLSHVTEAGRFALAQKRPWSEMFDRNAFAKPESFSEAVTRIRKNLGYFRINYLICLLAVVTVFLITHLGSLLCLLVIVAAWGYLYMVRREPLVLWGRSFSEREILVLMTVITVVGFFLTDVGSLLISSLLVGIAIISAHGAFRVPDDLFLDDQEAPGGLFSFLGPATSQPPVIVSHV</sequence>
<comment type="caution">
    <text evidence="8">The sequence shown here is derived from an EMBL/GenBank/DDBJ whole genome shotgun (WGS) entry which is preliminary data.</text>
</comment>
<dbReference type="GO" id="GO:0016192">
    <property type="term" value="P:vesicle-mediated transport"/>
    <property type="evidence" value="ECO:0007669"/>
    <property type="project" value="UniProtKB-ARBA"/>
</dbReference>
<evidence type="ECO:0000256" key="2">
    <source>
        <dbReference type="ARBA" id="ARBA00004141"/>
    </source>
</evidence>
<proteinExistence type="inferred from homology"/>
<name>A0ABD3IAB9_9MARC</name>
<gene>
    <name evidence="8" type="ORF">R1sor_018036</name>
</gene>
<evidence type="ECO:0000256" key="4">
    <source>
        <dbReference type="ARBA" id="ARBA00022692"/>
    </source>
</evidence>
<keyword evidence="5 7" id="KW-1133">Transmembrane helix</keyword>
<dbReference type="Pfam" id="PF03208">
    <property type="entry name" value="PRA1"/>
    <property type="match status" value="1"/>
</dbReference>
<organism evidence="8 9">
    <name type="scientific">Riccia sorocarpa</name>
    <dbReference type="NCBI Taxonomy" id="122646"/>
    <lineage>
        <taxon>Eukaryota</taxon>
        <taxon>Viridiplantae</taxon>
        <taxon>Streptophyta</taxon>
        <taxon>Embryophyta</taxon>
        <taxon>Marchantiophyta</taxon>
        <taxon>Marchantiopsida</taxon>
        <taxon>Marchantiidae</taxon>
        <taxon>Marchantiales</taxon>
        <taxon>Ricciaceae</taxon>
        <taxon>Riccia</taxon>
    </lineage>
</organism>
<evidence type="ECO:0000256" key="3">
    <source>
        <dbReference type="ARBA" id="ARBA00006483"/>
    </source>
</evidence>
<dbReference type="AlphaFoldDB" id="A0ABD3IAB9"/>
<dbReference type="GO" id="GO:0005783">
    <property type="term" value="C:endoplasmic reticulum"/>
    <property type="evidence" value="ECO:0007669"/>
    <property type="project" value="UniProtKB-ARBA"/>
</dbReference>
<dbReference type="GO" id="GO:0016020">
    <property type="term" value="C:membrane"/>
    <property type="evidence" value="ECO:0007669"/>
    <property type="project" value="UniProtKB-SubCell"/>
</dbReference>
<keyword evidence="4 7" id="KW-0812">Transmembrane</keyword>
<accession>A0ABD3IAB9</accession>
<comment type="similarity">
    <text evidence="3 7">Belongs to the PRA1 family.</text>
</comment>
<comment type="function">
    <text evidence="1 7">May be involved in both secretory and endocytic intracellular trafficking in the endosomal/prevacuolar compartments.</text>
</comment>
<dbReference type="EMBL" id="JBJQOH010000001">
    <property type="protein sequence ID" value="KAL3700014.1"/>
    <property type="molecule type" value="Genomic_DNA"/>
</dbReference>
<keyword evidence="7" id="KW-0813">Transport</keyword>
<evidence type="ECO:0000256" key="1">
    <source>
        <dbReference type="ARBA" id="ARBA00002501"/>
    </source>
</evidence>
<protein>
    <recommendedName>
        <fullName evidence="7">PRA1 family protein</fullName>
    </recommendedName>
</protein>
<dbReference type="InterPro" id="IPR004895">
    <property type="entry name" value="Prenylated_rab_accept_PRA1"/>
</dbReference>
<comment type="subcellular location">
    <subcellularLocation>
        <location evidence="2 7">Membrane</location>
        <topology evidence="2 7">Multi-pass membrane protein</topology>
    </subcellularLocation>
</comment>
<feature type="transmembrane region" description="Helical" evidence="7">
    <location>
        <begin position="135"/>
        <end position="167"/>
    </location>
</feature>
<feature type="transmembrane region" description="Helical" evidence="7">
    <location>
        <begin position="187"/>
        <end position="219"/>
    </location>
</feature>
<dbReference type="PANTHER" id="PTHR19317">
    <property type="entry name" value="PRENYLATED RAB ACCEPTOR 1-RELATED"/>
    <property type="match status" value="1"/>
</dbReference>
<dbReference type="PANTHER" id="PTHR19317:SF0">
    <property type="entry name" value="PRENYLATED RAB ACCEPTOR PROTEIN 1"/>
    <property type="match status" value="1"/>
</dbReference>
<evidence type="ECO:0000256" key="6">
    <source>
        <dbReference type="ARBA" id="ARBA00023136"/>
    </source>
</evidence>
<keyword evidence="9" id="KW-1185">Reference proteome</keyword>
<evidence type="ECO:0000313" key="9">
    <source>
        <dbReference type="Proteomes" id="UP001633002"/>
    </source>
</evidence>
<evidence type="ECO:0000256" key="5">
    <source>
        <dbReference type="ARBA" id="ARBA00022989"/>
    </source>
</evidence>
<reference evidence="8 9" key="1">
    <citation type="submission" date="2024-09" db="EMBL/GenBank/DDBJ databases">
        <title>Chromosome-scale assembly of Riccia sorocarpa.</title>
        <authorList>
            <person name="Paukszto L."/>
        </authorList>
    </citation>
    <scope>NUCLEOTIDE SEQUENCE [LARGE SCALE GENOMIC DNA]</scope>
    <source>
        <strain evidence="8">LP-2024</strain>
        <tissue evidence="8">Aerial parts of the thallus</tissue>
    </source>
</reference>
<dbReference type="Proteomes" id="UP001633002">
    <property type="component" value="Unassembled WGS sequence"/>
</dbReference>